<dbReference type="Proteomes" id="UP000426328">
    <property type="component" value="Chromosome"/>
</dbReference>
<sequence>MRAFEAKICGEKLILQNKSGKTLFIREILIKYKVTVTTVDEKTALKTITDSIKINRDVQDKIEIPLVSTDVAEISVIYRQDEITLREDISL</sequence>
<keyword evidence="3" id="KW-1185">Reference proteome</keyword>
<reference evidence="1 4" key="1">
    <citation type="submission" date="2019-10" db="EMBL/GenBank/DDBJ databases">
        <title>Comparative genomics of sulfur disproportionating microorganisms.</title>
        <authorList>
            <person name="Ward L.M."/>
            <person name="Bertran E."/>
            <person name="Johnston D."/>
        </authorList>
    </citation>
    <scope>NUCLEOTIDE SEQUENCE [LARGE SCALE GENOMIC DNA]</scope>
    <source>
        <strain evidence="1 4">DSM 3772</strain>
    </source>
</reference>
<dbReference type="GeneID" id="10600847"/>
<gene>
    <name evidence="2" type="ORF">D1866_01725</name>
    <name evidence="1" type="ORF">GFB69_06190</name>
</gene>
<dbReference type="RefSeq" id="WP_013776158.1">
    <property type="nucleotide sequence ID" value="NZ_CP045482.1"/>
</dbReference>
<evidence type="ECO:0000313" key="1">
    <source>
        <dbReference type="EMBL" id="MQL55346.1"/>
    </source>
</evidence>
<dbReference type="EMBL" id="WHYS01000001">
    <property type="protein sequence ID" value="MQL55346.1"/>
    <property type="molecule type" value="Genomic_DNA"/>
</dbReference>
<name>A0A650CT27_ACIAM</name>
<organism evidence="2 3">
    <name type="scientific">Acidianus ambivalens</name>
    <name type="common">Desulfurolobus ambivalens</name>
    <dbReference type="NCBI Taxonomy" id="2283"/>
    <lineage>
        <taxon>Archaea</taxon>
        <taxon>Thermoproteota</taxon>
        <taxon>Thermoprotei</taxon>
        <taxon>Sulfolobales</taxon>
        <taxon>Sulfolobaceae</taxon>
        <taxon>Acidianus</taxon>
    </lineage>
</organism>
<evidence type="ECO:0000313" key="2">
    <source>
        <dbReference type="EMBL" id="QGR20885.1"/>
    </source>
</evidence>
<dbReference type="EMBL" id="CP045482">
    <property type="protein sequence ID" value="QGR20885.1"/>
    <property type="molecule type" value="Genomic_DNA"/>
</dbReference>
<evidence type="ECO:0000313" key="3">
    <source>
        <dbReference type="Proteomes" id="UP000426328"/>
    </source>
</evidence>
<reference evidence="2 3" key="2">
    <citation type="submission" date="2019-10" db="EMBL/GenBank/DDBJ databases">
        <title>Genome Sequences from Six Type Strain Members of the Archaeal Family Sulfolobaceae: Acidianus ambivalens, Acidianus infernus, Metallosphaera prunae, Stygiolobus azoricus, Sulfolobus metallicus, and Sulfurisphaera ohwakuensis.</title>
        <authorList>
            <person name="Counts J.A."/>
            <person name="Kelly R.M."/>
        </authorList>
    </citation>
    <scope>NUCLEOTIDE SEQUENCE [LARGE SCALE GENOMIC DNA]</scope>
    <source>
        <strain evidence="2 3">LEI 10</strain>
    </source>
</reference>
<protein>
    <submittedName>
        <fullName evidence="2">Uncharacterized protein</fullName>
    </submittedName>
</protein>
<dbReference type="AlphaFoldDB" id="A0A650CT27"/>
<evidence type="ECO:0000313" key="4">
    <source>
        <dbReference type="Proteomes" id="UP000474054"/>
    </source>
</evidence>
<dbReference type="GeneID" id="42778417"/>
<dbReference type="Proteomes" id="UP000474054">
    <property type="component" value="Unassembled WGS sequence"/>
</dbReference>
<proteinExistence type="predicted"/>
<accession>A0A650CT27</accession>
<dbReference type="KEGG" id="aamb:D1866_01725"/>